<gene>
    <name evidence="7" type="ORF">DSM5745_10647</name>
</gene>
<feature type="domain" description="Glycoside hydrolase family 5" evidence="6">
    <location>
        <begin position="38"/>
        <end position="367"/>
    </location>
</feature>
<dbReference type="Proteomes" id="UP000256690">
    <property type="component" value="Unassembled WGS sequence"/>
</dbReference>
<feature type="signal peptide" evidence="5">
    <location>
        <begin position="1"/>
        <end position="22"/>
    </location>
</feature>
<keyword evidence="2 4" id="KW-0378">Hydrolase</keyword>
<evidence type="ECO:0000313" key="8">
    <source>
        <dbReference type="Proteomes" id="UP000256690"/>
    </source>
</evidence>
<comment type="caution">
    <text evidence="7">The sequence shown here is derived from an EMBL/GenBank/DDBJ whole genome shotgun (WGS) entry which is preliminary data.</text>
</comment>
<dbReference type="InterPro" id="IPR001547">
    <property type="entry name" value="Glyco_hydro_5"/>
</dbReference>
<feature type="chain" id="PRO_5017783734" description="Glycoside hydrolase family 5 domain-containing protein" evidence="5">
    <location>
        <begin position="23"/>
        <end position="413"/>
    </location>
</feature>
<dbReference type="PANTHER" id="PTHR31263">
    <property type="entry name" value="CELLULASE FAMILY PROTEIN (AFU_ORTHOLOGUE AFUA_5G14560)"/>
    <property type="match status" value="1"/>
</dbReference>
<keyword evidence="3 4" id="KW-0326">Glycosidase</keyword>
<name>A0A3D8QH98_9EURO</name>
<dbReference type="SUPFAM" id="SSF51445">
    <property type="entry name" value="(Trans)glycosidases"/>
    <property type="match status" value="1"/>
</dbReference>
<accession>A0A3D8QH98</accession>
<protein>
    <recommendedName>
        <fullName evidence="6">Glycoside hydrolase family 5 domain-containing protein</fullName>
    </recommendedName>
</protein>
<comment type="similarity">
    <text evidence="1 4">Belongs to the glycosyl hydrolase 5 (cellulase A) family.</text>
</comment>
<dbReference type="InterPro" id="IPR017853">
    <property type="entry name" value="GH"/>
</dbReference>
<evidence type="ECO:0000256" key="2">
    <source>
        <dbReference type="ARBA" id="ARBA00022801"/>
    </source>
</evidence>
<organism evidence="7 8">
    <name type="scientific">Aspergillus mulundensis</name>
    <dbReference type="NCBI Taxonomy" id="1810919"/>
    <lineage>
        <taxon>Eukaryota</taxon>
        <taxon>Fungi</taxon>
        <taxon>Dikarya</taxon>
        <taxon>Ascomycota</taxon>
        <taxon>Pezizomycotina</taxon>
        <taxon>Eurotiomycetes</taxon>
        <taxon>Eurotiomycetidae</taxon>
        <taxon>Eurotiales</taxon>
        <taxon>Aspergillaceae</taxon>
        <taxon>Aspergillus</taxon>
        <taxon>Aspergillus subgen. Nidulantes</taxon>
    </lineage>
</organism>
<reference evidence="7 8" key="1">
    <citation type="journal article" date="2018" name="IMA Fungus">
        <title>IMA Genome-F 9: Draft genome sequence of Annulohypoxylon stygium, Aspergillus mulundensis, Berkeleyomyces basicola (syn. Thielaviopsis basicola), Ceratocystis smalleyi, two Cercospora beticola strains, Coleophoma cylindrospora, Fusarium fracticaudum, Phialophora cf. hyalina, and Morchella septimelata.</title>
        <authorList>
            <person name="Wingfield B.D."/>
            <person name="Bills G.F."/>
            <person name="Dong Y."/>
            <person name="Huang W."/>
            <person name="Nel W.J."/>
            <person name="Swalarsk-Parry B.S."/>
            <person name="Vaghefi N."/>
            <person name="Wilken P.M."/>
            <person name="An Z."/>
            <person name="de Beer Z.W."/>
            <person name="De Vos L."/>
            <person name="Chen L."/>
            <person name="Duong T.A."/>
            <person name="Gao Y."/>
            <person name="Hammerbacher A."/>
            <person name="Kikkert J.R."/>
            <person name="Li Y."/>
            <person name="Li H."/>
            <person name="Li K."/>
            <person name="Li Q."/>
            <person name="Liu X."/>
            <person name="Ma X."/>
            <person name="Naidoo K."/>
            <person name="Pethybridge S.J."/>
            <person name="Sun J."/>
            <person name="Steenkamp E.T."/>
            <person name="van der Nest M.A."/>
            <person name="van Wyk S."/>
            <person name="Wingfield M.J."/>
            <person name="Xiong C."/>
            <person name="Yue Q."/>
            <person name="Zhang X."/>
        </authorList>
    </citation>
    <scope>NUCLEOTIDE SEQUENCE [LARGE SCALE GENOMIC DNA]</scope>
    <source>
        <strain evidence="7 8">DSM 5745</strain>
    </source>
</reference>
<evidence type="ECO:0000313" key="7">
    <source>
        <dbReference type="EMBL" id="RDW61149.1"/>
    </source>
</evidence>
<sequence length="413" mass="45399">MKISPLHRALLGLLGLLSPAKGALHTPLTVSNRWILDSTDTPVTFAGVNWPGAGEAMIPEGLQYASIHSTLAKIKSIGMNTIRLTFPTQLVDEIYAKAADTSIHDSLITALGSTNGTRVFGQIVAHNPGITTATTRLQAYDLVAAAAAEMDIYVHLDNHISRAMWCCNADDGNTWFGDADFNVSNWKRGLAFMAAHAASWETFTSIGLRNELRQPPREIAGYPYTWETWYSHMTDAADIVHAANSDALIFLSGLNYDTTLAPIPTGADLGNGTRFDLRDFEYKDKLVLELHTYDTSTSSCADLSGALWNGGFKALSRDDSSIVNVMPVVLTEFGFAQDETTWESVYTSCLRSWIPEQEAGWMVWTISGSYYLRQGVQDSDDTWGILDHTWSGWRNEEAVQEGLRVMVEASLGV</sequence>
<dbReference type="AlphaFoldDB" id="A0A3D8QH98"/>
<dbReference type="GO" id="GO:0004553">
    <property type="term" value="F:hydrolase activity, hydrolyzing O-glycosyl compounds"/>
    <property type="evidence" value="ECO:0007669"/>
    <property type="project" value="InterPro"/>
</dbReference>
<dbReference type="GO" id="GO:0000272">
    <property type="term" value="P:polysaccharide catabolic process"/>
    <property type="evidence" value="ECO:0007669"/>
    <property type="project" value="InterPro"/>
</dbReference>
<dbReference type="PANTHER" id="PTHR31263:SF0">
    <property type="entry name" value="CELLULASE FAMILY PROTEIN (AFU_ORTHOLOGUE AFUA_5G14560)"/>
    <property type="match status" value="1"/>
</dbReference>
<evidence type="ECO:0000256" key="5">
    <source>
        <dbReference type="SAM" id="SignalP"/>
    </source>
</evidence>
<proteinExistence type="inferred from homology"/>
<keyword evidence="8" id="KW-1185">Reference proteome</keyword>
<dbReference type="OrthoDB" id="442731at2759"/>
<dbReference type="Pfam" id="PF00150">
    <property type="entry name" value="Cellulase"/>
    <property type="match status" value="1"/>
</dbReference>
<dbReference type="Gene3D" id="3.20.20.80">
    <property type="entry name" value="Glycosidases"/>
    <property type="match status" value="1"/>
</dbReference>
<evidence type="ECO:0000256" key="4">
    <source>
        <dbReference type="RuleBase" id="RU361153"/>
    </source>
</evidence>
<evidence type="ECO:0000259" key="6">
    <source>
        <dbReference type="Pfam" id="PF00150"/>
    </source>
</evidence>
<evidence type="ECO:0000256" key="1">
    <source>
        <dbReference type="ARBA" id="ARBA00005641"/>
    </source>
</evidence>
<dbReference type="EMBL" id="PVWQ01000017">
    <property type="protein sequence ID" value="RDW61149.1"/>
    <property type="molecule type" value="Genomic_DNA"/>
</dbReference>
<keyword evidence="5" id="KW-0732">Signal</keyword>
<dbReference type="RefSeq" id="XP_026598681.1">
    <property type="nucleotide sequence ID" value="XM_026752663.1"/>
</dbReference>
<dbReference type="GeneID" id="38121017"/>
<evidence type="ECO:0000256" key="3">
    <source>
        <dbReference type="ARBA" id="ARBA00023295"/>
    </source>
</evidence>
<dbReference type="STRING" id="1810919.A0A3D8QH98"/>